<dbReference type="GO" id="GO:0005506">
    <property type="term" value="F:iron ion binding"/>
    <property type="evidence" value="ECO:0007669"/>
    <property type="project" value="InterPro"/>
</dbReference>
<accession>A0A482J347</accession>
<evidence type="ECO:0000256" key="1">
    <source>
        <dbReference type="ARBA" id="ARBA00010617"/>
    </source>
</evidence>
<dbReference type="Gene3D" id="1.10.630.10">
    <property type="entry name" value="Cytochrome P450"/>
    <property type="match status" value="1"/>
</dbReference>
<dbReference type="PROSITE" id="PS00086">
    <property type="entry name" value="CYTOCHROME_P450"/>
    <property type="match status" value="1"/>
</dbReference>
<dbReference type="AlphaFoldDB" id="A0A482J347"/>
<protein>
    <submittedName>
        <fullName evidence="2">Cytochrome P450</fullName>
    </submittedName>
</protein>
<evidence type="ECO:0000313" key="2">
    <source>
        <dbReference type="EMBL" id="QBP14037.1"/>
    </source>
</evidence>
<proteinExistence type="inferred from homology"/>
<dbReference type="InterPro" id="IPR017972">
    <property type="entry name" value="Cyt_P450_CS"/>
</dbReference>
<dbReference type="OrthoDB" id="4168525at2"/>
<sequence length="383" mass="39849">MPPNASLAPADPIAAVTHADPYPYYRDLASTLPFYFDPALKLWVAASAAAVAEVLNHADGRVRPAAQPVPPSLAGSAAGDLFGRLIRMNDGVAHAPLKAIVARQMAALDLSDTRSRARALAAALPRVDHDDAHEANRWMFTLPVLAIADLLGLPLERDADGHVSTRVAGFVATFAAAMSPLASPADVEAGVAAAQWLMRLAQTAGDRETADSGLLVALAQAGGDSNMDPATLTANAIGLMIQSCEATAGLIGNTLVYLGRTGWQGADIAASVDRVARIDPPVQNTRRFMAADAMLCGQQVKAGDAVLVLLAAAAHDPSAAVDDRAWTFGAGRHGCPGDALARVLATCTVEALLARDVHPDRLAVSVRYRPSVNARIPSFSSNN</sequence>
<evidence type="ECO:0000313" key="3">
    <source>
        <dbReference type="Proteomes" id="UP000253772"/>
    </source>
</evidence>
<name>A0A482J347_9BURK</name>
<dbReference type="RefSeq" id="WP_024570435.1">
    <property type="nucleotide sequence ID" value="NZ_CP037901.1"/>
</dbReference>
<dbReference type="InterPro" id="IPR036396">
    <property type="entry name" value="Cyt_P450_sf"/>
</dbReference>
<reference evidence="2 3" key="1">
    <citation type="submission" date="2019-03" db="EMBL/GenBank/DDBJ databases">
        <title>Comparative insights into the high quality Complete genome sequence of highly metal resistant Cupriavidus metallidurans strain BS1 isolated from a gold-copper mine.</title>
        <authorList>
            <person name="Mazhar H.S."/>
            <person name="Rensing C."/>
        </authorList>
    </citation>
    <scope>NUCLEOTIDE SEQUENCE [LARGE SCALE GENOMIC DNA]</scope>
    <source>
        <strain evidence="2 3">BS1</strain>
    </source>
</reference>
<dbReference type="Proteomes" id="UP000253772">
    <property type="component" value="Chromosome c2"/>
</dbReference>
<dbReference type="GO" id="GO:0004497">
    <property type="term" value="F:monooxygenase activity"/>
    <property type="evidence" value="ECO:0007669"/>
    <property type="project" value="InterPro"/>
</dbReference>
<comment type="similarity">
    <text evidence="1">Belongs to the cytochrome P450 family.</text>
</comment>
<dbReference type="GO" id="GO:0016705">
    <property type="term" value="F:oxidoreductase activity, acting on paired donors, with incorporation or reduction of molecular oxygen"/>
    <property type="evidence" value="ECO:0007669"/>
    <property type="project" value="InterPro"/>
</dbReference>
<gene>
    <name evidence="2" type="ORF">DDF84_031415</name>
</gene>
<dbReference type="PANTHER" id="PTHR46696">
    <property type="entry name" value="P450, PUTATIVE (EUROFUNG)-RELATED"/>
    <property type="match status" value="1"/>
</dbReference>
<organism evidence="2 3">
    <name type="scientific">Cupriavidus metallidurans</name>
    <dbReference type="NCBI Taxonomy" id="119219"/>
    <lineage>
        <taxon>Bacteria</taxon>
        <taxon>Pseudomonadati</taxon>
        <taxon>Pseudomonadota</taxon>
        <taxon>Betaproteobacteria</taxon>
        <taxon>Burkholderiales</taxon>
        <taxon>Burkholderiaceae</taxon>
        <taxon>Cupriavidus</taxon>
    </lineage>
</organism>
<dbReference type="PANTHER" id="PTHR46696:SF1">
    <property type="entry name" value="CYTOCHROME P450 YJIB-RELATED"/>
    <property type="match status" value="1"/>
</dbReference>
<dbReference type="SUPFAM" id="SSF48264">
    <property type="entry name" value="Cytochrome P450"/>
    <property type="match status" value="1"/>
</dbReference>
<dbReference type="CDD" id="cd11036">
    <property type="entry name" value="AknT-like"/>
    <property type="match status" value="1"/>
</dbReference>
<dbReference type="GO" id="GO:0020037">
    <property type="term" value="F:heme binding"/>
    <property type="evidence" value="ECO:0007669"/>
    <property type="project" value="InterPro"/>
</dbReference>
<dbReference type="EMBL" id="CP037901">
    <property type="protein sequence ID" value="QBP14037.1"/>
    <property type="molecule type" value="Genomic_DNA"/>
</dbReference>